<organism evidence="1">
    <name type="scientific">mine drainage metagenome</name>
    <dbReference type="NCBI Taxonomy" id="410659"/>
    <lineage>
        <taxon>unclassified sequences</taxon>
        <taxon>metagenomes</taxon>
        <taxon>ecological metagenomes</taxon>
    </lineage>
</organism>
<dbReference type="EMBL" id="CABM01000048">
    <property type="protein sequence ID" value="CBH97989.1"/>
    <property type="molecule type" value="Genomic_DNA"/>
</dbReference>
<name>E6PST2_9ZZZZ</name>
<accession>E6PST2</accession>
<gene>
    <name evidence="1" type="ORF">CARN2_3465</name>
</gene>
<comment type="caution">
    <text evidence="1">The sequence shown here is derived from an EMBL/GenBank/DDBJ whole genome shotgun (WGS) entry which is preliminary data.</text>
</comment>
<reference evidence="1" key="1">
    <citation type="submission" date="2009-10" db="EMBL/GenBank/DDBJ databases">
        <title>Diversity of trophic interactions inside an arsenic-rich microbial ecosystem.</title>
        <authorList>
            <person name="Bertin P.N."/>
            <person name="Heinrich-Salmeron A."/>
            <person name="Pelletier E."/>
            <person name="Goulhen-Chollet F."/>
            <person name="Arsene-Ploetze F."/>
            <person name="Gallien S."/>
            <person name="Calteau A."/>
            <person name="Vallenet D."/>
            <person name="Casiot C."/>
            <person name="Chane-Woon-Ming B."/>
            <person name="Giloteaux L."/>
            <person name="Barakat M."/>
            <person name="Bonnefoy V."/>
            <person name="Bruneel O."/>
            <person name="Chandler M."/>
            <person name="Cleiss J."/>
            <person name="Duran R."/>
            <person name="Elbaz-Poulichet F."/>
            <person name="Fonknechten N."/>
            <person name="Lauga B."/>
            <person name="Mornico D."/>
            <person name="Ortet P."/>
            <person name="Schaeffer C."/>
            <person name="Siguier P."/>
            <person name="Alexander Thil Smith A."/>
            <person name="Van Dorsselaer A."/>
            <person name="Weissenbach J."/>
            <person name="Medigue C."/>
            <person name="Le Paslier D."/>
        </authorList>
    </citation>
    <scope>NUCLEOTIDE SEQUENCE</scope>
</reference>
<protein>
    <submittedName>
        <fullName evidence="1">Uncharacterized protein</fullName>
    </submittedName>
</protein>
<sequence>MASQQELGLLSKWNSRLYRFDSSRPLGVRTCLIDFPGGRGSCGYCAPQMPRLKRRRILMSNNLEFFGTLRHLILMIGGFFRVDFAQT</sequence>
<evidence type="ECO:0000313" key="1">
    <source>
        <dbReference type="EMBL" id="CBH97989.1"/>
    </source>
</evidence>
<proteinExistence type="predicted"/>
<dbReference type="AlphaFoldDB" id="E6PST2"/>